<organism evidence="1">
    <name type="scientific">viral metagenome</name>
    <dbReference type="NCBI Taxonomy" id="1070528"/>
    <lineage>
        <taxon>unclassified sequences</taxon>
        <taxon>metagenomes</taxon>
        <taxon>organismal metagenomes</taxon>
    </lineage>
</organism>
<evidence type="ECO:0000313" key="1">
    <source>
        <dbReference type="EMBL" id="QHT80086.1"/>
    </source>
</evidence>
<dbReference type="AlphaFoldDB" id="A0A6C0HJ08"/>
<reference evidence="1" key="1">
    <citation type="journal article" date="2020" name="Nature">
        <title>Giant virus diversity and host interactions through global metagenomics.</title>
        <authorList>
            <person name="Schulz F."/>
            <person name="Roux S."/>
            <person name="Paez-Espino D."/>
            <person name="Jungbluth S."/>
            <person name="Walsh D.A."/>
            <person name="Denef V.J."/>
            <person name="McMahon K.D."/>
            <person name="Konstantinidis K.T."/>
            <person name="Eloe-Fadrosh E.A."/>
            <person name="Kyrpides N.C."/>
            <person name="Woyke T."/>
        </authorList>
    </citation>
    <scope>NUCLEOTIDE SEQUENCE</scope>
    <source>
        <strain evidence="1">GVMAG-M-3300023184-105</strain>
    </source>
</reference>
<dbReference type="EMBL" id="MN739960">
    <property type="protein sequence ID" value="QHT80086.1"/>
    <property type="molecule type" value="Genomic_DNA"/>
</dbReference>
<protein>
    <submittedName>
        <fullName evidence="1">Uncharacterized protein</fullName>
    </submittedName>
</protein>
<accession>A0A6C0HJ08</accession>
<proteinExistence type="predicted"/>
<name>A0A6C0HJ08_9ZZZZ</name>
<sequence>MNETINPMLTSEMEPAILPPRPPATETQTIIQLPNVNDPMIMHYGSESKYERFGNSCFKKTADDEIVIKHTIISVSYNPDDTYIRMDGMFGKCWLVSVVDNSHVHMTYSIRNWIDIVEYYRKTHGMKFFEIAQYNIQDHGTWKQVIYSDEAKEQIKQFIQTYPNTSSTVILDRLFPTMQKELKHNAAYEIQVVLGRAYCGR</sequence>